<dbReference type="GO" id="GO:0003677">
    <property type="term" value="F:DNA binding"/>
    <property type="evidence" value="ECO:0007669"/>
    <property type="project" value="UniProtKB-KW"/>
</dbReference>
<dbReference type="InterPro" id="IPR013325">
    <property type="entry name" value="RNA_pol_sigma_r2"/>
</dbReference>
<dbReference type="RefSeq" id="WP_016115081.1">
    <property type="nucleotide sequence ID" value="NZ_CP189809.1"/>
</dbReference>
<keyword evidence="5" id="KW-0804">Transcription</keyword>
<accession>A0A1Y3MI38</accession>
<gene>
    <name evidence="8" type="ORF">BW425_03130</name>
</gene>
<dbReference type="EMBL" id="MWPX01000002">
    <property type="protein sequence ID" value="OUM50098.1"/>
    <property type="molecule type" value="Genomic_DNA"/>
</dbReference>
<comment type="caution">
    <text evidence="8">The sequence shown here is derived from an EMBL/GenBank/DDBJ whole genome shotgun (WGS) entry which is preliminary data.</text>
</comment>
<evidence type="ECO:0000256" key="2">
    <source>
        <dbReference type="ARBA" id="ARBA00023015"/>
    </source>
</evidence>
<evidence type="ECO:0000256" key="1">
    <source>
        <dbReference type="ARBA" id="ARBA00010641"/>
    </source>
</evidence>
<dbReference type="Pfam" id="PF08281">
    <property type="entry name" value="Sigma70_r4_2"/>
    <property type="match status" value="1"/>
</dbReference>
<dbReference type="InterPro" id="IPR013249">
    <property type="entry name" value="RNA_pol_sigma70_r4_t2"/>
</dbReference>
<evidence type="ECO:0000256" key="4">
    <source>
        <dbReference type="ARBA" id="ARBA00023125"/>
    </source>
</evidence>
<dbReference type="GO" id="GO:0016987">
    <property type="term" value="F:sigma factor activity"/>
    <property type="evidence" value="ECO:0007669"/>
    <property type="project" value="UniProtKB-KW"/>
</dbReference>
<dbReference type="InterPro" id="IPR039425">
    <property type="entry name" value="RNA_pol_sigma-70-like"/>
</dbReference>
<dbReference type="Pfam" id="PF04542">
    <property type="entry name" value="Sigma70_r2"/>
    <property type="match status" value="1"/>
</dbReference>
<keyword evidence="4" id="KW-0238">DNA-binding</keyword>
<reference evidence="8 9" key="1">
    <citation type="submission" date="2017-02" db="EMBL/GenBank/DDBJ databases">
        <title>Bacillus pseudomycoides isolate FSL K6-0042.</title>
        <authorList>
            <person name="Kovac J."/>
        </authorList>
    </citation>
    <scope>NUCLEOTIDE SEQUENCE [LARGE SCALE GENOMIC DNA]</scope>
    <source>
        <strain evidence="8 9">FSL K6-0042</strain>
    </source>
</reference>
<organism evidence="8 9">
    <name type="scientific">Bacillus pseudomycoides</name>
    <dbReference type="NCBI Taxonomy" id="64104"/>
    <lineage>
        <taxon>Bacteria</taxon>
        <taxon>Bacillati</taxon>
        <taxon>Bacillota</taxon>
        <taxon>Bacilli</taxon>
        <taxon>Bacillales</taxon>
        <taxon>Bacillaceae</taxon>
        <taxon>Bacillus</taxon>
        <taxon>Bacillus cereus group</taxon>
    </lineage>
</organism>
<proteinExistence type="inferred from homology"/>
<dbReference type="Gene3D" id="1.10.1740.10">
    <property type="match status" value="1"/>
</dbReference>
<dbReference type="NCBIfam" id="NF005217">
    <property type="entry name" value="PRK06704.1"/>
    <property type="match status" value="1"/>
</dbReference>
<sequence length="232" mass="26708">MCTKVTQMLKNHIDMNHSNINFIIENYAELKRYCTFLTKSKWDGEDLAQETVCKVLQKYIGVEHKDVCITLLYIIARNQWLDQMKAKSAKKKLEQEITFEEPHEKIADLHEMVEKVLSLLNVQQSIIFLLKDVFQYSLSDIAKVCSISEGAVKASLFRSRNKLKTVSEEEEIELAGQEEDVEVVVTAIREQKPELLTKLLRTIDFTHLSSKQPVLLFNTKTPSSYGYMLCAA</sequence>
<dbReference type="SUPFAM" id="SSF88946">
    <property type="entry name" value="Sigma2 domain of RNA polymerase sigma factors"/>
    <property type="match status" value="1"/>
</dbReference>
<evidence type="ECO:0000259" key="7">
    <source>
        <dbReference type="Pfam" id="PF08281"/>
    </source>
</evidence>
<evidence type="ECO:0000313" key="8">
    <source>
        <dbReference type="EMBL" id="OUM50098.1"/>
    </source>
</evidence>
<evidence type="ECO:0000313" key="9">
    <source>
        <dbReference type="Proteomes" id="UP000195321"/>
    </source>
</evidence>
<feature type="domain" description="RNA polymerase sigma-70 region 2" evidence="6">
    <location>
        <begin position="25"/>
        <end position="88"/>
    </location>
</feature>
<dbReference type="InterPro" id="IPR014284">
    <property type="entry name" value="RNA_pol_sigma-70_dom"/>
</dbReference>
<dbReference type="PANTHER" id="PTHR43133:SF8">
    <property type="entry name" value="RNA POLYMERASE SIGMA FACTOR HI_1459-RELATED"/>
    <property type="match status" value="1"/>
</dbReference>
<keyword evidence="3" id="KW-0731">Sigma factor</keyword>
<dbReference type="SUPFAM" id="SSF88659">
    <property type="entry name" value="Sigma3 and sigma4 domains of RNA polymerase sigma factors"/>
    <property type="match status" value="1"/>
</dbReference>
<dbReference type="Gene3D" id="1.10.10.10">
    <property type="entry name" value="Winged helix-like DNA-binding domain superfamily/Winged helix DNA-binding domain"/>
    <property type="match status" value="1"/>
</dbReference>
<keyword evidence="2" id="KW-0805">Transcription regulation</keyword>
<name>A0A1Y3MI38_9BACI</name>
<dbReference type="InterPro" id="IPR036388">
    <property type="entry name" value="WH-like_DNA-bd_sf"/>
</dbReference>
<evidence type="ECO:0000256" key="5">
    <source>
        <dbReference type="ARBA" id="ARBA00023163"/>
    </source>
</evidence>
<dbReference type="Proteomes" id="UP000195321">
    <property type="component" value="Unassembled WGS sequence"/>
</dbReference>
<evidence type="ECO:0000256" key="3">
    <source>
        <dbReference type="ARBA" id="ARBA00023082"/>
    </source>
</evidence>
<dbReference type="GO" id="GO:0006352">
    <property type="term" value="P:DNA-templated transcription initiation"/>
    <property type="evidence" value="ECO:0007669"/>
    <property type="project" value="InterPro"/>
</dbReference>
<feature type="domain" description="RNA polymerase sigma factor 70 region 4 type 2" evidence="7">
    <location>
        <begin position="111"/>
        <end position="163"/>
    </location>
</feature>
<dbReference type="NCBIfam" id="TIGR02937">
    <property type="entry name" value="sigma70-ECF"/>
    <property type="match status" value="1"/>
</dbReference>
<protein>
    <submittedName>
        <fullName evidence="8">RNA polymerase subunit sigma-70</fullName>
    </submittedName>
</protein>
<dbReference type="AlphaFoldDB" id="A0A1Y3MI38"/>
<dbReference type="InterPro" id="IPR013324">
    <property type="entry name" value="RNA_pol_sigma_r3/r4-like"/>
</dbReference>
<comment type="similarity">
    <text evidence="1">Belongs to the sigma-70 factor family. ECF subfamily.</text>
</comment>
<dbReference type="InterPro" id="IPR007627">
    <property type="entry name" value="RNA_pol_sigma70_r2"/>
</dbReference>
<evidence type="ECO:0000259" key="6">
    <source>
        <dbReference type="Pfam" id="PF04542"/>
    </source>
</evidence>
<dbReference type="PANTHER" id="PTHR43133">
    <property type="entry name" value="RNA POLYMERASE ECF-TYPE SIGMA FACTO"/>
    <property type="match status" value="1"/>
</dbReference>